<reference evidence="2" key="1">
    <citation type="submission" date="2021-06" db="EMBL/GenBank/DDBJ databases">
        <authorList>
            <person name="Arsene-Ploetze F."/>
        </authorList>
    </citation>
    <scope>NUCLEOTIDE SEQUENCE</scope>
    <source>
        <strain evidence="2">SBRY1</strain>
    </source>
</reference>
<evidence type="ECO:0000313" key="3">
    <source>
        <dbReference type="Proteomes" id="UP001153328"/>
    </source>
</evidence>
<comment type="caution">
    <text evidence="2">The sequence shown here is derived from an EMBL/GenBank/DDBJ whole genome shotgun (WGS) entry which is preliminary data.</text>
</comment>
<dbReference type="EMBL" id="CAJVAX010000018">
    <property type="protein sequence ID" value="CAG7648046.1"/>
    <property type="molecule type" value="Genomic_DNA"/>
</dbReference>
<proteinExistence type="predicted"/>
<organism evidence="2 3">
    <name type="scientific">Actinacidiphila bryophytorum</name>
    <dbReference type="NCBI Taxonomy" id="1436133"/>
    <lineage>
        <taxon>Bacteria</taxon>
        <taxon>Bacillati</taxon>
        <taxon>Actinomycetota</taxon>
        <taxon>Actinomycetes</taxon>
        <taxon>Kitasatosporales</taxon>
        <taxon>Streptomycetaceae</taxon>
        <taxon>Actinacidiphila</taxon>
    </lineage>
</organism>
<dbReference type="AlphaFoldDB" id="A0A9W4H3Q5"/>
<dbReference type="RefSeq" id="WP_205047841.1">
    <property type="nucleotide sequence ID" value="NZ_CAJVAX010000018.1"/>
</dbReference>
<sequence length="202" mass="20057">MDETGTAGGALAAAGEVEVVLTPADPAAPGTAEDDLRSLLRWLRADETLTGLSAGRIRDGEPPQPGAMGLAFDVLQLTIGSGLSAGALAVSVAQWRDARRRPPGITLRRGRTTVEIPATGPVDVAALARALQVLGAQPADVPLPAAAPAAAAPAAAPVRAAAAVPPMPARPPLPAQEPAPVPEPARAANVRTGEAAGDGTPS</sequence>
<evidence type="ECO:0000313" key="2">
    <source>
        <dbReference type="EMBL" id="CAG7648046.1"/>
    </source>
</evidence>
<evidence type="ECO:0000256" key="1">
    <source>
        <dbReference type="SAM" id="MobiDB-lite"/>
    </source>
</evidence>
<dbReference type="Pfam" id="PF19953">
    <property type="entry name" value="EACC1"/>
    <property type="match status" value="1"/>
</dbReference>
<gene>
    <name evidence="2" type="ORF">SBRY_40828</name>
</gene>
<keyword evidence="3" id="KW-1185">Reference proteome</keyword>
<feature type="region of interest" description="Disordered" evidence="1">
    <location>
        <begin position="156"/>
        <end position="202"/>
    </location>
</feature>
<name>A0A9W4H3Q5_9ACTN</name>
<dbReference type="Proteomes" id="UP001153328">
    <property type="component" value="Unassembled WGS sequence"/>
</dbReference>
<dbReference type="InterPro" id="IPR045428">
    <property type="entry name" value="EACC1"/>
</dbReference>
<protein>
    <submittedName>
        <fullName evidence="2">Uncharacterized protein</fullName>
    </submittedName>
</protein>
<accession>A0A9W4H3Q5</accession>
<feature type="compositionally biased region" description="Pro residues" evidence="1">
    <location>
        <begin position="165"/>
        <end position="183"/>
    </location>
</feature>